<evidence type="ECO:0000256" key="7">
    <source>
        <dbReference type="SAM" id="MobiDB-lite"/>
    </source>
</evidence>
<evidence type="ECO:0000256" key="5">
    <source>
        <dbReference type="ARBA" id="ARBA00022777"/>
    </source>
</evidence>
<dbReference type="InterPro" id="IPR050108">
    <property type="entry name" value="CDK"/>
</dbReference>
<evidence type="ECO:0000313" key="9">
    <source>
        <dbReference type="EMBL" id="OHT14009.1"/>
    </source>
</evidence>
<dbReference type="RefSeq" id="XP_068367145.1">
    <property type="nucleotide sequence ID" value="XM_068498501.1"/>
</dbReference>
<dbReference type="PANTHER" id="PTHR24056">
    <property type="entry name" value="CELL DIVISION PROTEIN KINASE"/>
    <property type="match status" value="1"/>
</dbReference>
<dbReference type="OrthoDB" id="5979581at2759"/>
<name>A0A1J4KRU2_9EUKA</name>
<evidence type="ECO:0000256" key="2">
    <source>
        <dbReference type="ARBA" id="ARBA00022527"/>
    </source>
</evidence>
<feature type="domain" description="Protein kinase" evidence="8">
    <location>
        <begin position="53"/>
        <end position="350"/>
    </location>
</feature>
<dbReference type="GO" id="GO:0005634">
    <property type="term" value="C:nucleus"/>
    <property type="evidence" value="ECO:0007669"/>
    <property type="project" value="TreeGrafter"/>
</dbReference>
<keyword evidence="6" id="KW-0067">ATP-binding</keyword>
<dbReference type="InterPro" id="IPR008271">
    <property type="entry name" value="Ser/Thr_kinase_AS"/>
</dbReference>
<dbReference type="PROSITE" id="PS50011">
    <property type="entry name" value="PROTEIN_KINASE_DOM"/>
    <property type="match status" value="1"/>
</dbReference>
<evidence type="ECO:0000256" key="4">
    <source>
        <dbReference type="ARBA" id="ARBA00022741"/>
    </source>
</evidence>
<dbReference type="SMART" id="SM00220">
    <property type="entry name" value="S_TKc"/>
    <property type="match status" value="1"/>
</dbReference>
<keyword evidence="2" id="KW-0723">Serine/threonine-protein kinase</keyword>
<proteinExistence type="inferred from homology"/>
<sequence>MNIYALNKPLKSTILVIFFDSPFNSPLNDHKHQNFEIEIFHFNQMSDTFENSYEIITHIGTGGYGKVFKARNKETGEIFTIKRMLNSNNKKDNFQEIIHREINAFSAISNLEVDEISKRNVANLRDVIYSETKSYVYLVFDYFEYDLSDILKKWKGIPVSFAKSYFHQLLQGLKIIHQAGFLHRDIKPHNIVLSPGNIVKITDLGLSRNINYDCKRPMTNQIITMWYKPPEILLGATQYGPEVDVWSLGCTFYEMMTGEPLFVGGTESEVYTAITNSIGSPNEENWPEWSRLPNASIFSKRNHSNVDANKFFMKHLPEQYQEARFLLMKMLQISPSKRITIQESLNDPYLNGSDVLPPEKLPMLTFEEVSKDDASLSPKRSSKRSKPVVTSRKSGANQNKMLRPAYNLPPIII</sequence>
<comment type="similarity">
    <text evidence="1">Belongs to the protein kinase superfamily. CMGC Ser/Thr protein kinase family. CDC2/CDKX subfamily.</text>
</comment>
<dbReference type="EMBL" id="MLAK01000431">
    <property type="protein sequence ID" value="OHT14009.1"/>
    <property type="molecule type" value="Genomic_DNA"/>
</dbReference>
<dbReference type="AlphaFoldDB" id="A0A1J4KRU2"/>
<dbReference type="Pfam" id="PF00069">
    <property type="entry name" value="Pkinase"/>
    <property type="match status" value="1"/>
</dbReference>
<accession>A0A1J4KRU2</accession>
<evidence type="ECO:0000313" key="10">
    <source>
        <dbReference type="Proteomes" id="UP000179807"/>
    </source>
</evidence>
<dbReference type="Gene3D" id="1.10.510.10">
    <property type="entry name" value="Transferase(Phosphotransferase) domain 1"/>
    <property type="match status" value="1"/>
</dbReference>
<dbReference type="Gene3D" id="3.30.200.20">
    <property type="entry name" value="Phosphorylase Kinase, domain 1"/>
    <property type="match status" value="1"/>
</dbReference>
<evidence type="ECO:0000256" key="3">
    <source>
        <dbReference type="ARBA" id="ARBA00022679"/>
    </source>
</evidence>
<keyword evidence="10" id="KW-1185">Reference proteome</keyword>
<dbReference type="GO" id="GO:0004674">
    <property type="term" value="F:protein serine/threonine kinase activity"/>
    <property type="evidence" value="ECO:0007669"/>
    <property type="project" value="UniProtKB-KW"/>
</dbReference>
<dbReference type="PROSITE" id="PS00108">
    <property type="entry name" value="PROTEIN_KINASE_ST"/>
    <property type="match status" value="1"/>
</dbReference>
<evidence type="ECO:0000256" key="1">
    <source>
        <dbReference type="ARBA" id="ARBA00006485"/>
    </source>
</evidence>
<dbReference type="InterPro" id="IPR000719">
    <property type="entry name" value="Prot_kinase_dom"/>
</dbReference>
<dbReference type="FunFam" id="1.10.510.10:FF:000624">
    <property type="entry name" value="Mitogen-activated protein kinase"/>
    <property type="match status" value="1"/>
</dbReference>
<protein>
    <submittedName>
        <fullName evidence="9">Cyclin-dependent kinase 2</fullName>
    </submittedName>
</protein>
<keyword evidence="5 9" id="KW-0418">Kinase</keyword>
<evidence type="ECO:0000259" key="8">
    <source>
        <dbReference type="PROSITE" id="PS50011"/>
    </source>
</evidence>
<dbReference type="GO" id="GO:0005524">
    <property type="term" value="F:ATP binding"/>
    <property type="evidence" value="ECO:0007669"/>
    <property type="project" value="UniProtKB-KW"/>
</dbReference>
<dbReference type="SUPFAM" id="SSF56112">
    <property type="entry name" value="Protein kinase-like (PK-like)"/>
    <property type="match status" value="1"/>
</dbReference>
<dbReference type="GeneID" id="94833205"/>
<evidence type="ECO:0000256" key="6">
    <source>
        <dbReference type="ARBA" id="ARBA00022840"/>
    </source>
</evidence>
<feature type="region of interest" description="Disordered" evidence="7">
    <location>
        <begin position="369"/>
        <end position="401"/>
    </location>
</feature>
<keyword evidence="4" id="KW-0547">Nucleotide-binding</keyword>
<comment type="caution">
    <text evidence="9">The sequence shown here is derived from an EMBL/GenBank/DDBJ whole genome shotgun (WGS) entry which is preliminary data.</text>
</comment>
<dbReference type="VEuPathDB" id="TrichDB:TRFO_15654"/>
<gene>
    <name evidence="9" type="primary">cdk2</name>
    <name evidence="9" type="ORF">TRFO_15654</name>
</gene>
<dbReference type="Proteomes" id="UP000179807">
    <property type="component" value="Unassembled WGS sequence"/>
</dbReference>
<dbReference type="InterPro" id="IPR011009">
    <property type="entry name" value="Kinase-like_dom_sf"/>
</dbReference>
<keyword evidence="3" id="KW-0808">Transferase</keyword>
<organism evidence="9 10">
    <name type="scientific">Tritrichomonas foetus</name>
    <dbReference type="NCBI Taxonomy" id="1144522"/>
    <lineage>
        <taxon>Eukaryota</taxon>
        <taxon>Metamonada</taxon>
        <taxon>Parabasalia</taxon>
        <taxon>Tritrichomonadida</taxon>
        <taxon>Tritrichomonadidae</taxon>
        <taxon>Tritrichomonas</taxon>
    </lineage>
</organism>
<reference evidence="9" key="1">
    <citation type="submission" date="2016-10" db="EMBL/GenBank/DDBJ databases">
        <authorList>
            <person name="Benchimol M."/>
            <person name="Almeida L.G."/>
            <person name="Vasconcelos A.T."/>
            <person name="Perreira-Neves A."/>
            <person name="Rosa I.A."/>
            <person name="Tasca T."/>
            <person name="Bogo M.R."/>
            <person name="de Souza W."/>
        </authorList>
    </citation>
    <scope>NUCLEOTIDE SEQUENCE [LARGE SCALE GENOMIC DNA]</scope>
    <source>
        <strain evidence="9">K</strain>
    </source>
</reference>